<dbReference type="PANTHER" id="PTHR46577:SF1">
    <property type="entry name" value="HTH-TYPE TRANSCRIPTIONAL REGULATORY PROTEIN GABR"/>
    <property type="match status" value="1"/>
</dbReference>
<feature type="domain" description="HTH gntR-type" evidence="6">
    <location>
        <begin position="18"/>
        <end position="86"/>
    </location>
</feature>
<dbReference type="SMART" id="SM00345">
    <property type="entry name" value="HTH_GNTR"/>
    <property type="match status" value="1"/>
</dbReference>
<reference evidence="7 8" key="1">
    <citation type="submission" date="2019-03" db="EMBL/GenBank/DDBJ databases">
        <title>Draft Genome Sequence of Massilia arenosa sp. nov., a Novel Massilia Species Isolated from a Sandy-loam Maize Soil.</title>
        <authorList>
            <person name="Raths R."/>
            <person name="Peta V."/>
            <person name="Bucking H."/>
        </authorList>
    </citation>
    <scope>NUCLEOTIDE SEQUENCE [LARGE SCALE GENOMIC DNA]</scope>
    <source>
        <strain evidence="7 8">MC02</strain>
    </source>
</reference>
<dbReference type="CDD" id="cd00609">
    <property type="entry name" value="AAT_like"/>
    <property type="match status" value="1"/>
</dbReference>
<protein>
    <submittedName>
        <fullName evidence="7">PLP-dependent aminotransferase family protein</fullName>
    </submittedName>
</protein>
<keyword evidence="4" id="KW-0238">DNA-binding</keyword>
<dbReference type="EMBL" id="SPVF01000178">
    <property type="protein sequence ID" value="TFW17685.1"/>
    <property type="molecule type" value="Genomic_DNA"/>
</dbReference>
<keyword evidence="2" id="KW-0663">Pyridoxal phosphate</keyword>
<dbReference type="OrthoDB" id="9804020at2"/>
<dbReference type="AlphaFoldDB" id="A0A4Y9SD04"/>
<evidence type="ECO:0000256" key="2">
    <source>
        <dbReference type="ARBA" id="ARBA00022898"/>
    </source>
</evidence>
<keyword evidence="5" id="KW-0804">Transcription</keyword>
<dbReference type="SUPFAM" id="SSF46785">
    <property type="entry name" value="Winged helix' DNA-binding domain"/>
    <property type="match status" value="1"/>
</dbReference>
<dbReference type="InterPro" id="IPR036390">
    <property type="entry name" value="WH_DNA-bd_sf"/>
</dbReference>
<dbReference type="PROSITE" id="PS50949">
    <property type="entry name" value="HTH_GNTR"/>
    <property type="match status" value="1"/>
</dbReference>
<evidence type="ECO:0000256" key="5">
    <source>
        <dbReference type="ARBA" id="ARBA00023163"/>
    </source>
</evidence>
<keyword evidence="8" id="KW-1185">Reference proteome</keyword>
<keyword evidence="7" id="KW-0032">Aminotransferase</keyword>
<dbReference type="CDD" id="cd07377">
    <property type="entry name" value="WHTH_GntR"/>
    <property type="match status" value="1"/>
</dbReference>
<comment type="caution">
    <text evidence="7">The sequence shown here is derived from an EMBL/GenBank/DDBJ whole genome shotgun (WGS) entry which is preliminary data.</text>
</comment>
<dbReference type="Pfam" id="PF00155">
    <property type="entry name" value="Aminotran_1_2"/>
    <property type="match status" value="1"/>
</dbReference>
<dbReference type="InterPro" id="IPR000524">
    <property type="entry name" value="Tscrpt_reg_HTH_GntR"/>
</dbReference>
<sequence>MEPDDLPLQLEWPAAGSRRLLSGFHDQLRAAILDGRLRPGLRMPSTRALAAQYGISRNTALAAYDMLLAEGYLLARPRGGTFVAATLPQPQVARARSVAPALNAWWSRPPLPTPHGQSAATLSCDFLLGSPATDELRWDIWQRLTTRAIRMLAKERAVYADPHGLPRLRAAIAGHVSFARAVGCDAEGIVVTSGTQQALDLLARILVTPGKTVVAVEDPGYVPARAAFGAAGARVVPVPVDGEGLIVERLPAHAKVVYVTPSHQFPTGVVMSMARRAALIAWAERHGAVILEDDYDGEFRFDARPLDALQTLDRGASVFYLGTFSKSLFPGLRLGFVAAPAWARAALVAAKQAADAHGPLIEQHALAAFIEEGHLARHVRRMRRVYGERRTALLGGLARHCGEWLDPVPNSAGLHLTAYARRGLKLQDLMGRAAAQGVGVYALAPYYAGRVSRDGLVFGYGTTTTDAIARGLRLLGKLPT</sequence>
<evidence type="ECO:0000256" key="4">
    <source>
        <dbReference type="ARBA" id="ARBA00023125"/>
    </source>
</evidence>
<dbReference type="GO" id="GO:0003677">
    <property type="term" value="F:DNA binding"/>
    <property type="evidence" value="ECO:0007669"/>
    <property type="project" value="UniProtKB-KW"/>
</dbReference>
<dbReference type="InterPro" id="IPR015424">
    <property type="entry name" value="PyrdxlP-dep_Trfase"/>
</dbReference>
<evidence type="ECO:0000259" key="6">
    <source>
        <dbReference type="PROSITE" id="PS50949"/>
    </source>
</evidence>
<evidence type="ECO:0000313" key="8">
    <source>
        <dbReference type="Proteomes" id="UP000298438"/>
    </source>
</evidence>
<dbReference type="GO" id="GO:0008483">
    <property type="term" value="F:transaminase activity"/>
    <property type="evidence" value="ECO:0007669"/>
    <property type="project" value="UniProtKB-KW"/>
</dbReference>
<dbReference type="Proteomes" id="UP000298438">
    <property type="component" value="Unassembled WGS sequence"/>
</dbReference>
<dbReference type="Gene3D" id="3.40.640.10">
    <property type="entry name" value="Type I PLP-dependent aspartate aminotransferase-like (Major domain)"/>
    <property type="match status" value="1"/>
</dbReference>
<dbReference type="Pfam" id="PF00392">
    <property type="entry name" value="GntR"/>
    <property type="match status" value="1"/>
</dbReference>
<keyword evidence="3" id="KW-0805">Transcription regulation</keyword>
<accession>A0A4Y9SD04</accession>
<gene>
    <name evidence="7" type="ORF">E4L96_14105</name>
</gene>
<keyword evidence="7" id="KW-0808">Transferase</keyword>
<dbReference type="GO" id="GO:0003700">
    <property type="term" value="F:DNA-binding transcription factor activity"/>
    <property type="evidence" value="ECO:0007669"/>
    <property type="project" value="InterPro"/>
</dbReference>
<evidence type="ECO:0000256" key="3">
    <source>
        <dbReference type="ARBA" id="ARBA00023015"/>
    </source>
</evidence>
<dbReference type="PANTHER" id="PTHR46577">
    <property type="entry name" value="HTH-TYPE TRANSCRIPTIONAL REGULATORY PROTEIN GABR"/>
    <property type="match status" value="1"/>
</dbReference>
<dbReference type="InterPro" id="IPR036388">
    <property type="entry name" value="WH-like_DNA-bd_sf"/>
</dbReference>
<comment type="similarity">
    <text evidence="1">In the C-terminal section; belongs to the class-I pyridoxal-phosphate-dependent aminotransferase family.</text>
</comment>
<dbReference type="GO" id="GO:0030170">
    <property type="term" value="F:pyridoxal phosphate binding"/>
    <property type="evidence" value="ECO:0007669"/>
    <property type="project" value="InterPro"/>
</dbReference>
<dbReference type="InterPro" id="IPR051446">
    <property type="entry name" value="HTH_trans_reg/aminotransferase"/>
</dbReference>
<evidence type="ECO:0000256" key="1">
    <source>
        <dbReference type="ARBA" id="ARBA00005384"/>
    </source>
</evidence>
<organism evidence="7 8">
    <name type="scientific">Zemynaea arenosa</name>
    <dbReference type="NCBI Taxonomy" id="2561931"/>
    <lineage>
        <taxon>Bacteria</taxon>
        <taxon>Pseudomonadati</taxon>
        <taxon>Pseudomonadota</taxon>
        <taxon>Betaproteobacteria</taxon>
        <taxon>Burkholderiales</taxon>
        <taxon>Oxalobacteraceae</taxon>
        <taxon>Telluria group</taxon>
        <taxon>Zemynaea</taxon>
    </lineage>
</organism>
<name>A0A4Y9SD04_9BURK</name>
<dbReference type="SUPFAM" id="SSF53383">
    <property type="entry name" value="PLP-dependent transferases"/>
    <property type="match status" value="1"/>
</dbReference>
<evidence type="ECO:0000313" key="7">
    <source>
        <dbReference type="EMBL" id="TFW17685.1"/>
    </source>
</evidence>
<dbReference type="InterPro" id="IPR004839">
    <property type="entry name" value="Aminotransferase_I/II_large"/>
</dbReference>
<dbReference type="InterPro" id="IPR015421">
    <property type="entry name" value="PyrdxlP-dep_Trfase_major"/>
</dbReference>
<dbReference type="PRINTS" id="PR00035">
    <property type="entry name" value="HTHGNTR"/>
</dbReference>
<dbReference type="Gene3D" id="1.10.10.10">
    <property type="entry name" value="Winged helix-like DNA-binding domain superfamily/Winged helix DNA-binding domain"/>
    <property type="match status" value="1"/>
</dbReference>
<proteinExistence type="inferred from homology"/>